<evidence type="ECO:0000313" key="3">
    <source>
        <dbReference type="Proteomes" id="UP000643279"/>
    </source>
</evidence>
<dbReference type="InterPro" id="IPR008868">
    <property type="entry name" value="TniB"/>
</dbReference>
<gene>
    <name evidence="2" type="ORF">GCM10007170_36670</name>
</gene>
<dbReference type="SUPFAM" id="SSF52540">
    <property type="entry name" value="P-loop containing nucleoside triphosphate hydrolases"/>
    <property type="match status" value="1"/>
</dbReference>
<dbReference type="RefSeq" id="WP_376935424.1">
    <property type="nucleotide sequence ID" value="NZ_JBHLUQ010000028.1"/>
</dbReference>
<dbReference type="EMBL" id="BMFW01000025">
    <property type="protein sequence ID" value="GGI00163.1"/>
    <property type="molecule type" value="Genomic_DNA"/>
</dbReference>
<comment type="caution">
    <text evidence="2">The sequence shown here is derived from an EMBL/GenBank/DDBJ whole genome shotgun (WGS) entry which is preliminary data.</text>
</comment>
<name>A0ABQ2B0G7_9MICC</name>
<evidence type="ECO:0000313" key="2">
    <source>
        <dbReference type="EMBL" id="GGI00163.1"/>
    </source>
</evidence>
<evidence type="ECO:0008006" key="4">
    <source>
        <dbReference type="Google" id="ProtNLM"/>
    </source>
</evidence>
<dbReference type="InterPro" id="IPR027417">
    <property type="entry name" value="P-loop_NTPase"/>
</dbReference>
<sequence length="373" mass="41223">MERFDFRGNQGLVVTHWSGYLQFLLQRGEKFRLVPMAELLNMTPSERTAYDLARLDFLSDRVTVENETVVNIRTTLETVMHLNHGKPRGGYGVFVSAPSGRGKTTAVHLVLGEVLAAYRDVNPSSLDNIRSCPVAYICVPDSGTPKSIYMEIADYLGIAYKPHDSDPILRTVVLAGIAGSGIEVFAIDEVQNLENGGSYSRRAADAIRRLADDTTATFLLAGINLEVTNLTRGARGMQISNRFIRADVAEYSPESENWMSRWQGLVTEMANALPLYATRPETLKPFAGPLHSMTGGSVQALNLMLTQVARELIEMADPRRETVTLEHLRAARVNMATEAHIRAQLGRTKTKADKSASTRAYRTKKPGPRADEN</sequence>
<dbReference type="Pfam" id="PF05621">
    <property type="entry name" value="TniB"/>
    <property type="match status" value="1"/>
</dbReference>
<reference evidence="3" key="1">
    <citation type="journal article" date="2019" name="Int. J. Syst. Evol. Microbiol.">
        <title>The Global Catalogue of Microorganisms (GCM) 10K type strain sequencing project: providing services to taxonomists for standard genome sequencing and annotation.</title>
        <authorList>
            <consortium name="The Broad Institute Genomics Platform"/>
            <consortium name="The Broad Institute Genome Sequencing Center for Infectious Disease"/>
            <person name="Wu L."/>
            <person name="Ma J."/>
        </authorList>
    </citation>
    <scope>NUCLEOTIDE SEQUENCE [LARGE SCALE GENOMIC DNA]</scope>
    <source>
        <strain evidence="3">CGMCC 1.12778</strain>
    </source>
</reference>
<accession>A0ABQ2B0G7</accession>
<keyword evidence="3" id="KW-1185">Reference proteome</keyword>
<dbReference type="Gene3D" id="3.40.50.300">
    <property type="entry name" value="P-loop containing nucleotide triphosphate hydrolases"/>
    <property type="match status" value="1"/>
</dbReference>
<dbReference type="Proteomes" id="UP000643279">
    <property type="component" value="Unassembled WGS sequence"/>
</dbReference>
<organism evidence="2 3">
    <name type="scientific">Arthrobacter liuii</name>
    <dbReference type="NCBI Taxonomy" id="1476996"/>
    <lineage>
        <taxon>Bacteria</taxon>
        <taxon>Bacillati</taxon>
        <taxon>Actinomycetota</taxon>
        <taxon>Actinomycetes</taxon>
        <taxon>Micrococcales</taxon>
        <taxon>Micrococcaceae</taxon>
        <taxon>Arthrobacter</taxon>
    </lineage>
</organism>
<proteinExistence type="predicted"/>
<evidence type="ECO:0000256" key="1">
    <source>
        <dbReference type="SAM" id="MobiDB-lite"/>
    </source>
</evidence>
<protein>
    <recommendedName>
        <fullName evidence="4">TniB protein</fullName>
    </recommendedName>
</protein>
<feature type="region of interest" description="Disordered" evidence="1">
    <location>
        <begin position="344"/>
        <end position="373"/>
    </location>
</feature>